<feature type="compositionally biased region" description="Low complexity" evidence="1">
    <location>
        <begin position="84"/>
        <end position="94"/>
    </location>
</feature>
<feature type="compositionally biased region" description="Low complexity" evidence="1">
    <location>
        <begin position="47"/>
        <end position="67"/>
    </location>
</feature>
<sequence>MPASGRLRPVPSAPPRGHLALLQLAPAPRRTWPPAARRGAPREPARFRATSSRQTLARSASSSSASTEDNTARRHALHTHAHAKAGAARASSTANPCSVAHRPHAGLEQR</sequence>
<gene>
    <name evidence="2" type="ORF">QYE76_048765</name>
</gene>
<organism evidence="2 3">
    <name type="scientific">Lolium multiflorum</name>
    <name type="common">Italian ryegrass</name>
    <name type="synonym">Lolium perenne subsp. multiflorum</name>
    <dbReference type="NCBI Taxonomy" id="4521"/>
    <lineage>
        <taxon>Eukaryota</taxon>
        <taxon>Viridiplantae</taxon>
        <taxon>Streptophyta</taxon>
        <taxon>Embryophyta</taxon>
        <taxon>Tracheophyta</taxon>
        <taxon>Spermatophyta</taxon>
        <taxon>Magnoliopsida</taxon>
        <taxon>Liliopsida</taxon>
        <taxon>Poales</taxon>
        <taxon>Poaceae</taxon>
        <taxon>BOP clade</taxon>
        <taxon>Pooideae</taxon>
        <taxon>Poodae</taxon>
        <taxon>Poeae</taxon>
        <taxon>Poeae Chloroplast Group 2 (Poeae type)</taxon>
        <taxon>Loliodinae</taxon>
        <taxon>Loliinae</taxon>
        <taxon>Lolium</taxon>
    </lineage>
</organism>
<accession>A0AAD8SNR3</accession>
<name>A0AAD8SNR3_LOLMU</name>
<comment type="caution">
    <text evidence="2">The sequence shown here is derived from an EMBL/GenBank/DDBJ whole genome shotgun (WGS) entry which is preliminary data.</text>
</comment>
<feature type="region of interest" description="Disordered" evidence="1">
    <location>
        <begin position="23"/>
        <end position="110"/>
    </location>
</feature>
<feature type="compositionally biased region" description="Basic residues" evidence="1">
    <location>
        <begin position="73"/>
        <end position="83"/>
    </location>
</feature>
<keyword evidence="3" id="KW-1185">Reference proteome</keyword>
<evidence type="ECO:0000256" key="1">
    <source>
        <dbReference type="SAM" id="MobiDB-lite"/>
    </source>
</evidence>
<reference evidence="2" key="1">
    <citation type="submission" date="2023-07" db="EMBL/GenBank/DDBJ databases">
        <title>A chromosome-level genome assembly of Lolium multiflorum.</title>
        <authorList>
            <person name="Chen Y."/>
            <person name="Copetti D."/>
            <person name="Kolliker R."/>
            <person name="Studer B."/>
        </authorList>
    </citation>
    <scope>NUCLEOTIDE SEQUENCE</scope>
    <source>
        <strain evidence="2">02402/16</strain>
        <tissue evidence="2">Leaf</tissue>
    </source>
</reference>
<protein>
    <submittedName>
        <fullName evidence="2">Uncharacterized protein</fullName>
    </submittedName>
</protein>
<feature type="compositionally biased region" description="Low complexity" evidence="1">
    <location>
        <begin position="23"/>
        <end position="38"/>
    </location>
</feature>
<proteinExistence type="predicted"/>
<dbReference type="EMBL" id="JAUUTY010000003">
    <property type="protein sequence ID" value="KAK1660606.1"/>
    <property type="molecule type" value="Genomic_DNA"/>
</dbReference>
<dbReference type="Proteomes" id="UP001231189">
    <property type="component" value="Unassembled WGS sequence"/>
</dbReference>
<evidence type="ECO:0000313" key="2">
    <source>
        <dbReference type="EMBL" id="KAK1660606.1"/>
    </source>
</evidence>
<evidence type="ECO:0000313" key="3">
    <source>
        <dbReference type="Proteomes" id="UP001231189"/>
    </source>
</evidence>
<dbReference type="AlphaFoldDB" id="A0AAD8SNR3"/>